<protein>
    <submittedName>
        <fullName evidence="1">Uncharacterized protein</fullName>
    </submittedName>
</protein>
<sequence>MALIRNDSGGELRLTRVGRIGPPKFEGVNLVLQDTETGTVPDDFTRDEGPAKLIASGDLVILQFGSGDTVVEGESLHRAAYSISLDNVPGDIATGAGMVAAVALGGTETFDFSNPADRVLVIVANGITINHTFDSGDFSDIAAGTAAEVAASLAGNAAFAAEASAADNSGDIDITSLSLGTSSTLVFSGAADAILALEAGVTSPGTKAPSLVQVLVSDSRGNAIQGVDVDMSIFDAVTAGSLLAATQLQEATKGTFKSGKYTNTATVTTDATGEADVEVATSLAADSLFLDLAAPAGFFLSVSDTQGVGSTREEIVKTA</sequence>
<gene>
    <name evidence="1" type="ORF">LCGC14_0836240</name>
</gene>
<proteinExistence type="predicted"/>
<reference evidence="1" key="1">
    <citation type="journal article" date="2015" name="Nature">
        <title>Complex archaea that bridge the gap between prokaryotes and eukaryotes.</title>
        <authorList>
            <person name="Spang A."/>
            <person name="Saw J.H."/>
            <person name="Jorgensen S.L."/>
            <person name="Zaremba-Niedzwiedzka K."/>
            <person name="Martijn J."/>
            <person name="Lind A.E."/>
            <person name="van Eijk R."/>
            <person name="Schleper C."/>
            <person name="Guy L."/>
            <person name="Ettema T.J."/>
        </authorList>
    </citation>
    <scope>NUCLEOTIDE SEQUENCE</scope>
</reference>
<comment type="caution">
    <text evidence="1">The sequence shown here is derived from an EMBL/GenBank/DDBJ whole genome shotgun (WGS) entry which is preliminary data.</text>
</comment>
<dbReference type="AlphaFoldDB" id="A0A0F9SLR7"/>
<dbReference type="EMBL" id="LAZR01002425">
    <property type="protein sequence ID" value="KKN30218.1"/>
    <property type="molecule type" value="Genomic_DNA"/>
</dbReference>
<accession>A0A0F9SLR7</accession>
<evidence type="ECO:0000313" key="1">
    <source>
        <dbReference type="EMBL" id="KKN30218.1"/>
    </source>
</evidence>
<name>A0A0F9SLR7_9ZZZZ</name>
<organism evidence="1">
    <name type="scientific">marine sediment metagenome</name>
    <dbReference type="NCBI Taxonomy" id="412755"/>
    <lineage>
        <taxon>unclassified sequences</taxon>
        <taxon>metagenomes</taxon>
        <taxon>ecological metagenomes</taxon>
    </lineage>
</organism>